<comment type="catalytic activity">
    <reaction evidence="1">
        <text>ATP + protein L-histidine = ADP + protein N-phospho-L-histidine.</text>
        <dbReference type="EC" id="2.7.13.3"/>
    </reaction>
</comment>
<keyword evidence="3" id="KW-0597">Phosphoprotein</keyword>
<dbReference type="SMART" id="SM00388">
    <property type="entry name" value="HisKA"/>
    <property type="match status" value="1"/>
</dbReference>
<dbReference type="InterPro" id="IPR005467">
    <property type="entry name" value="His_kinase_dom"/>
</dbReference>
<evidence type="ECO:0000256" key="3">
    <source>
        <dbReference type="ARBA" id="ARBA00022553"/>
    </source>
</evidence>
<dbReference type="InterPro" id="IPR011990">
    <property type="entry name" value="TPR-like_helical_dom_sf"/>
</dbReference>
<dbReference type="Gene3D" id="1.10.287.130">
    <property type="match status" value="1"/>
</dbReference>
<dbReference type="InterPro" id="IPR004358">
    <property type="entry name" value="Sig_transdc_His_kin-like_C"/>
</dbReference>
<keyword evidence="4" id="KW-0802">TPR repeat</keyword>
<dbReference type="SUPFAM" id="SSF48452">
    <property type="entry name" value="TPR-like"/>
    <property type="match status" value="2"/>
</dbReference>
<dbReference type="Pfam" id="PF13424">
    <property type="entry name" value="TPR_12"/>
    <property type="match status" value="2"/>
</dbReference>
<dbReference type="InterPro" id="IPR036890">
    <property type="entry name" value="HATPase_C_sf"/>
</dbReference>
<dbReference type="SMART" id="SM00387">
    <property type="entry name" value="HATPase_c"/>
    <property type="match status" value="1"/>
</dbReference>
<evidence type="ECO:0000256" key="2">
    <source>
        <dbReference type="ARBA" id="ARBA00012438"/>
    </source>
</evidence>
<dbReference type="SMART" id="SM00028">
    <property type="entry name" value="TPR"/>
    <property type="match status" value="7"/>
</dbReference>
<dbReference type="AlphaFoldDB" id="A0A239D827"/>
<evidence type="ECO:0000256" key="5">
    <source>
        <dbReference type="SAM" id="Coils"/>
    </source>
</evidence>
<dbReference type="PRINTS" id="PR00344">
    <property type="entry name" value="BCTRLSENSOR"/>
</dbReference>
<dbReference type="PANTHER" id="PTHR43065">
    <property type="entry name" value="SENSOR HISTIDINE KINASE"/>
    <property type="match status" value="1"/>
</dbReference>
<feature type="coiled-coil region" evidence="5">
    <location>
        <begin position="403"/>
        <end position="440"/>
    </location>
</feature>
<sequence length="708" mass="80187">MMLQKEIASAPTETVDLLNQQAWELRVSNSARAFELSKEALDLAEGMAYTKGKAEAARTYGFCHIRLSEHGKAAFYLEEALQLFQELGDVKGQSDVLEYRGIICRSQGDYAASLDYLYRSLEIREQAAYQDGISLTHYHLGITYRYIGNYNTALDHLLKSLEIAREINFWVSESYALNSIGVIYFENDDFDMALEYFLQSLAIRRAHGDKWGEAGCLDNLGNAYVKLDKYEEALLYCKQSQVITERIGDKKGYGNTLFHLGNIYLKLKDYQKALDSWRESQSVRVEINDKKGQAEILCCLSELYCQPDFAEVDASRAISFLEAALLLGKETQAKDVLSKIHYRSYEVLKQLNAYDQALNHLEEHLALEKEVHNEAIQRKIVNLEIYHRVEQAKKETEIFRLRNIELSGLNQAIKEQKEKLELQRDALVKALTELNATQEQLIQREKLASLGELTAGIAHEIQNPLNFMNNFSEVSAELLTEMEEVVGAGRVEELLPLVKDLTQNLQKIREHGTRADSIVKNMLQHSRKSTGQKERIAINSLAEEYLRLAYHGFRAKDKSFNVVLVADLDRDLKEVEVVPQDLGRVLLNLFSNAFYAVQQRQKQEDDDYQPQVSLITRQLADAVEIKVKDNGPGIPAGVRSKIFQPFFTTKPTGMGTGLGLSLSYDIVRKGHGGSLDVNTEEGEFTEFIIRIPIKAGSTVLGGLKRSNT</sequence>
<feature type="repeat" description="TPR" evidence="4">
    <location>
        <begin position="134"/>
        <end position="167"/>
    </location>
</feature>
<keyword evidence="8" id="KW-1185">Reference proteome</keyword>
<dbReference type="SUPFAM" id="SSF47384">
    <property type="entry name" value="Homodimeric domain of signal transducing histidine kinase"/>
    <property type="match status" value="1"/>
</dbReference>
<dbReference type="InterPro" id="IPR003594">
    <property type="entry name" value="HATPase_dom"/>
</dbReference>
<dbReference type="EC" id="2.7.13.3" evidence="2"/>
<dbReference type="InterPro" id="IPR003661">
    <property type="entry name" value="HisK_dim/P_dom"/>
</dbReference>
<organism evidence="7 8">
    <name type="scientific">Pontibacter ummariensis</name>
    <dbReference type="NCBI Taxonomy" id="1610492"/>
    <lineage>
        <taxon>Bacteria</taxon>
        <taxon>Pseudomonadati</taxon>
        <taxon>Bacteroidota</taxon>
        <taxon>Cytophagia</taxon>
        <taxon>Cytophagales</taxon>
        <taxon>Hymenobacteraceae</taxon>
        <taxon>Pontibacter</taxon>
    </lineage>
</organism>
<dbReference type="PANTHER" id="PTHR43065:SF42">
    <property type="entry name" value="TWO-COMPONENT SENSOR PPRA"/>
    <property type="match status" value="1"/>
</dbReference>
<gene>
    <name evidence="7" type="ORF">SAMN06296052_104107</name>
</gene>
<dbReference type="SUPFAM" id="SSF55874">
    <property type="entry name" value="ATPase domain of HSP90 chaperone/DNA topoisomerase II/histidine kinase"/>
    <property type="match status" value="1"/>
</dbReference>
<dbReference type="EMBL" id="FZOQ01000004">
    <property type="protein sequence ID" value="SNS28535.1"/>
    <property type="molecule type" value="Genomic_DNA"/>
</dbReference>
<evidence type="ECO:0000256" key="4">
    <source>
        <dbReference type="PROSITE-ProRule" id="PRU00339"/>
    </source>
</evidence>
<evidence type="ECO:0000259" key="6">
    <source>
        <dbReference type="PROSITE" id="PS50109"/>
    </source>
</evidence>
<dbReference type="PROSITE" id="PS50005">
    <property type="entry name" value="TPR"/>
    <property type="match status" value="3"/>
</dbReference>
<dbReference type="Pfam" id="PF02518">
    <property type="entry name" value="HATPase_c"/>
    <property type="match status" value="1"/>
</dbReference>
<feature type="repeat" description="TPR" evidence="4">
    <location>
        <begin position="174"/>
        <end position="207"/>
    </location>
</feature>
<dbReference type="OrthoDB" id="9806995at2"/>
<dbReference type="Gene3D" id="3.30.565.10">
    <property type="entry name" value="Histidine kinase-like ATPase, C-terminal domain"/>
    <property type="match status" value="1"/>
</dbReference>
<protein>
    <recommendedName>
        <fullName evidence="2">histidine kinase</fullName>
        <ecNumber evidence="2">2.7.13.3</ecNumber>
    </recommendedName>
</protein>
<dbReference type="PROSITE" id="PS50109">
    <property type="entry name" value="HIS_KIN"/>
    <property type="match status" value="1"/>
</dbReference>
<feature type="repeat" description="TPR" evidence="4">
    <location>
        <begin position="254"/>
        <end position="287"/>
    </location>
</feature>
<keyword evidence="5" id="KW-0175">Coiled coil</keyword>
<reference evidence="8" key="1">
    <citation type="submission" date="2017-06" db="EMBL/GenBank/DDBJ databases">
        <authorList>
            <person name="Varghese N."/>
            <person name="Submissions S."/>
        </authorList>
    </citation>
    <scope>NUCLEOTIDE SEQUENCE [LARGE SCALE GENOMIC DNA]</scope>
    <source>
        <strain evidence="8">NKM1</strain>
    </source>
</reference>
<dbReference type="Gene3D" id="1.25.40.10">
    <property type="entry name" value="Tetratricopeptide repeat domain"/>
    <property type="match status" value="2"/>
</dbReference>
<dbReference type="GO" id="GO:0000155">
    <property type="term" value="F:phosphorelay sensor kinase activity"/>
    <property type="evidence" value="ECO:0007669"/>
    <property type="project" value="InterPro"/>
</dbReference>
<dbReference type="InterPro" id="IPR036097">
    <property type="entry name" value="HisK_dim/P_sf"/>
</dbReference>
<dbReference type="Pfam" id="PF13181">
    <property type="entry name" value="TPR_8"/>
    <property type="match status" value="1"/>
</dbReference>
<evidence type="ECO:0000313" key="7">
    <source>
        <dbReference type="EMBL" id="SNS28535.1"/>
    </source>
</evidence>
<feature type="domain" description="Histidine kinase" evidence="6">
    <location>
        <begin position="456"/>
        <end position="695"/>
    </location>
</feature>
<evidence type="ECO:0000313" key="8">
    <source>
        <dbReference type="Proteomes" id="UP000198432"/>
    </source>
</evidence>
<name>A0A239D827_9BACT</name>
<proteinExistence type="predicted"/>
<dbReference type="Pfam" id="PF00512">
    <property type="entry name" value="HisKA"/>
    <property type="match status" value="1"/>
</dbReference>
<dbReference type="CDD" id="cd00082">
    <property type="entry name" value="HisKA"/>
    <property type="match status" value="1"/>
</dbReference>
<accession>A0A239D827</accession>
<dbReference type="Proteomes" id="UP000198432">
    <property type="component" value="Unassembled WGS sequence"/>
</dbReference>
<dbReference type="InterPro" id="IPR019734">
    <property type="entry name" value="TPR_rpt"/>
</dbReference>
<evidence type="ECO:0000256" key="1">
    <source>
        <dbReference type="ARBA" id="ARBA00000085"/>
    </source>
</evidence>
<dbReference type="RefSeq" id="WP_089318296.1">
    <property type="nucleotide sequence ID" value="NZ_FZOQ01000004.1"/>
</dbReference>